<name>A0A151A815_9EURY</name>
<sequence length="105" mass="12236">MAEDDDTTLLIETRQNFGDTYAEVRAWDVPPSERYPDGIRYSMQYGTIDGSLIFRYDNFPDHPGAAPHHKHTSDSHVEDIEFPGVLPLFRRFKQEVNDHENGQWK</sequence>
<evidence type="ECO:0000313" key="1">
    <source>
        <dbReference type="EMBL" id="KYH23759.1"/>
    </source>
</evidence>
<dbReference type="InterPro" id="IPR045397">
    <property type="entry name" value="TumE-like"/>
</dbReference>
<protein>
    <submittedName>
        <fullName evidence="1">Uncharacterized protein</fullName>
    </submittedName>
</protein>
<dbReference type="PATRIC" id="fig|1008153.3.peg.4097"/>
<organism evidence="1 2">
    <name type="scientific">Halalkalicoccus paucihalophilus</name>
    <dbReference type="NCBI Taxonomy" id="1008153"/>
    <lineage>
        <taxon>Archaea</taxon>
        <taxon>Methanobacteriati</taxon>
        <taxon>Methanobacteriota</taxon>
        <taxon>Stenosarchaea group</taxon>
        <taxon>Halobacteria</taxon>
        <taxon>Halobacteriales</taxon>
        <taxon>Halococcaceae</taxon>
        <taxon>Halalkalicoccus</taxon>
    </lineage>
</organism>
<dbReference type="Proteomes" id="UP000075321">
    <property type="component" value="Unassembled WGS sequence"/>
</dbReference>
<dbReference type="AlphaFoldDB" id="A0A151A815"/>
<evidence type="ECO:0000313" key="2">
    <source>
        <dbReference type="Proteomes" id="UP000075321"/>
    </source>
</evidence>
<dbReference type="EMBL" id="LTAZ01000017">
    <property type="protein sequence ID" value="KYH23759.1"/>
    <property type="molecule type" value="Genomic_DNA"/>
</dbReference>
<keyword evidence="2" id="KW-1185">Reference proteome</keyword>
<dbReference type="Pfam" id="PF20126">
    <property type="entry name" value="TumE"/>
    <property type="match status" value="1"/>
</dbReference>
<gene>
    <name evidence="1" type="ORF">HAPAU_38380</name>
</gene>
<dbReference type="OrthoDB" id="294990at2157"/>
<reference evidence="1 2" key="1">
    <citation type="submission" date="2016-02" db="EMBL/GenBank/DDBJ databases">
        <title>Genome sequence of Halalkalicoccus paucihalophilus DSM 24557.</title>
        <authorList>
            <person name="Poehlein A."/>
            <person name="Daniel R."/>
        </authorList>
    </citation>
    <scope>NUCLEOTIDE SEQUENCE [LARGE SCALE GENOMIC DNA]</scope>
    <source>
        <strain evidence="1 2">DSM 24557</strain>
    </source>
</reference>
<proteinExistence type="predicted"/>
<accession>A0A151A815</accession>
<comment type="caution">
    <text evidence="1">The sequence shown here is derived from an EMBL/GenBank/DDBJ whole genome shotgun (WGS) entry which is preliminary data.</text>
</comment>
<dbReference type="RefSeq" id="WP_084383888.1">
    <property type="nucleotide sequence ID" value="NZ_LTAZ01000017.1"/>
</dbReference>